<feature type="transmembrane region" description="Helical" evidence="5">
    <location>
        <begin position="80"/>
        <end position="103"/>
    </location>
</feature>
<dbReference type="PANTHER" id="PTHR23529:SF2">
    <property type="entry name" value="GH19118P-RELATED"/>
    <property type="match status" value="1"/>
</dbReference>
<dbReference type="InterPro" id="IPR005829">
    <property type="entry name" value="Sugar_transporter_CS"/>
</dbReference>
<dbReference type="InterPro" id="IPR005828">
    <property type="entry name" value="MFS_sugar_transport-like"/>
</dbReference>
<feature type="transmembrane region" description="Helical" evidence="5">
    <location>
        <begin position="388"/>
        <end position="409"/>
    </location>
</feature>
<dbReference type="AlphaFoldDB" id="A0AAD4PIE4"/>
<dbReference type="Proteomes" id="UP001200034">
    <property type="component" value="Unassembled WGS sequence"/>
</dbReference>
<dbReference type="Pfam" id="PF00083">
    <property type="entry name" value="Sugar_tr"/>
    <property type="match status" value="1"/>
</dbReference>
<dbReference type="GO" id="GO:0022857">
    <property type="term" value="F:transmembrane transporter activity"/>
    <property type="evidence" value="ECO:0007669"/>
    <property type="project" value="InterPro"/>
</dbReference>
<evidence type="ECO:0000256" key="5">
    <source>
        <dbReference type="SAM" id="Phobius"/>
    </source>
</evidence>
<keyword evidence="2 5" id="KW-0812">Transmembrane</keyword>
<feature type="transmembrane region" description="Helical" evidence="5">
    <location>
        <begin position="331"/>
        <end position="350"/>
    </location>
</feature>
<evidence type="ECO:0000256" key="3">
    <source>
        <dbReference type="ARBA" id="ARBA00022989"/>
    </source>
</evidence>
<dbReference type="Gene3D" id="1.20.1250.20">
    <property type="entry name" value="MFS general substrate transporter like domains"/>
    <property type="match status" value="1"/>
</dbReference>
<dbReference type="SUPFAM" id="SSF103473">
    <property type="entry name" value="MFS general substrate transporter"/>
    <property type="match status" value="1"/>
</dbReference>
<evidence type="ECO:0000313" key="7">
    <source>
        <dbReference type="EMBL" id="KAH8359726.1"/>
    </source>
</evidence>
<evidence type="ECO:0000259" key="6">
    <source>
        <dbReference type="PROSITE" id="PS50850"/>
    </source>
</evidence>
<feature type="non-terminal residue" evidence="7">
    <location>
        <position position="434"/>
    </location>
</feature>
<keyword evidence="4 5" id="KW-0472">Membrane</keyword>
<evidence type="ECO:0000256" key="4">
    <source>
        <dbReference type="ARBA" id="ARBA00023136"/>
    </source>
</evidence>
<comment type="caution">
    <text evidence="7">The sequence shown here is derived from an EMBL/GenBank/DDBJ whole genome shotgun (WGS) entry which is preliminary data.</text>
</comment>
<reference evidence="7" key="1">
    <citation type="journal article" date="2021" name="Mol. Ecol. Resour.">
        <title>Phylogenomic analyses of the genus Drosophila reveals genomic signals of climate adaptation.</title>
        <authorList>
            <person name="Li F."/>
            <person name="Rane R.V."/>
            <person name="Luria V."/>
            <person name="Xiong Z."/>
            <person name="Chen J."/>
            <person name="Li Z."/>
            <person name="Catullo R.A."/>
            <person name="Griffin P.C."/>
            <person name="Schiffer M."/>
            <person name="Pearce S."/>
            <person name="Lee S.F."/>
            <person name="McElroy K."/>
            <person name="Stocker A."/>
            <person name="Shirriffs J."/>
            <person name="Cockerell F."/>
            <person name="Coppin C."/>
            <person name="Sgro C.M."/>
            <person name="Karger A."/>
            <person name="Cain J.W."/>
            <person name="Weber J.A."/>
            <person name="Santpere G."/>
            <person name="Kirschner M.W."/>
            <person name="Hoffmann A.A."/>
            <person name="Oakeshott J.G."/>
            <person name="Zhang G."/>
        </authorList>
    </citation>
    <scope>NUCLEOTIDE SEQUENCE</scope>
    <source>
        <strain evidence="7">BGI-SZ-2011g</strain>
    </source>
</reference>
<protein>
    <recommendedName>
        <fullName evidence="6">Major facilitator superfamily (MFS) profile domain-containing protein</fullName>
    </recommendedName>
</protein>
<accession>A0AAD4PIE4</accession>
<feature type="transmembrane region" description="Helical" evidence="5">
    <location>
        <begin position="296"/>
        <end position="319"/>
    </location>
</feature>
<feature type="domain" description="Major facilitator superfamily (MFS) profile" evidence="6">
    <location>
        <begin position="1"/>
        <end position="414"/>
    </location>
</feature>
<keyword evidence="3 5" id="KW-1133">Transmembrane helix</keyword>
<dbReference type="PROSITE" id="PS00216">
    <property type="entry name" value="SUGAR_TRANSPORT_1"/>
    <property type="match status" value="1"/>
</dbReference>
<comment type="subcellular location">
    <subcellularLocation>
        <location evidence="1">Membrane</location>
        <topology evidence="1">Multi-pass membrane protein</topology>
    </subcellularLocation>
</comment>
<feature type="transmembrane region" description="Helical" evidence="5">
    <location>
        <begin position="123"/>
        <end position="141"/>
    </location>
</feature>
<organism evidence="7 8">
    <name type="scientific">Drosophila rubida</name>
    <dbReference type="NCBI Taxonomy" id="30044"/>
    <lineage>
        <taxon>Eukaryota</taxon>
        <taxon>Metazoa</taxon>
        <taxon>Ecdysozoa</taxon>
        <taxon>Arthropoda</taxon>
        <taxon>Hexapoda</taxon>
        <taxon>Insecta</taxon>
        <taxon>Pterygota</taxon>
        <taxon>Neoptera</taxon>
        <taxon>Endopterygota</taxon>
        <taxon>Diptera</taxon>
        <taxon>Brachycera</taxon>
        <taxon>Muscomorpha</taxon>
        <taxon>Ephydroidea</taxon>
        <taxon>Drosophilidae</taxon>
        <taxon>Drosophila</taxon>
    </lineage>
</organism>
<feature type="transmembrane region" description="Helical" evidence="5">
    <location>
        <begin position="29"/>
        <end position="49"/>
    </location>
</feature>
<keyword evidence="8" id="KW-1185">Reference proteome</keyword>
<gene>
    <name evidence="7" type="ORF">KR093_008608</name>
</gene>
<evidence type="ECO:0000256" key="2">
    <source>
        <dbReference type="ARBA" id="ARBA00022692"/>
    </source>
</evidence>
<feature type="transmembrane region" description="Helical" evidence="5">
    <location>
        <begin position="362"/>
        <end position="382"/>
    </location>
</feature>
<dbReference type="PROSITE" id="PS50850">
    <property type="entry name" value="MFS"/>
    <property type="match status" value="1"/>
</dbReference>
<feature type="transmembrane region" description="Helical" evidence="5">
    <location>
        <begin position="271"/>
        <end position="289"/>
    </location>
</feature>
<feature type="transmembrane region" description="Helical" evidence="5">
    <location>
        <begin position="153"/>
        <end position="177"/>
    </location>
</feature>
<feature type="transmembrane region" description="Helical" evidence="5">
    <location>
        <begin position="56"/>
        <end position="74"/>
    </location>
</feature>
<proteinExistence type="predicted"/>
<dbReference type="EMBL" id="JAJJHW010003409">
    <property type="protein sequence ID" value="KAH8359726.1"/>
    <property type="molecule type" value="Genomic_DNA"/>
</dbReference>
<dbReference type="InterPro" id="IPR036259">
    <property type="entry name" value="MFS_trans_sf"/>
</dbReference>
<evidence type="ECO:0000256" key="1">
    <source>
        <dbReference type="ARBA" id="ARBA00004141"/>
    </source>
</evidence>
<sequence>TACFLMVYGGMDMAQGLGWNRDANTTAPIAFQYSWFIGVMIGAVLAAVSMTHVPKWFYYSLGGVLQSIDAILFVSAPSDYASILAARWLGGVGMGLITVPFVIHNAESASSKYRGMAAALEQYGLAMGITIQVVMSAEWSWYSDFEMNTAHGIFGIVFCALGTAFIFFAVESPVFYLRKNNEQMARICQSHHVPNVPHSNANACHEALEEAKRYVAEASSLSLGEELAQSVLPFIKLLFCRCLVAFTFSLPLSTAMAMSSAVNDDDDDWPTIVWGILRLVGTIVTLLLVDSVGRKFVSLLGLLCMAGLMLAMAGLFYNIYSLDNLYHIGRISLAFQFFAGLYVACTTTYLGEAFGMRVKPFFIALIVCLEQVIHVIVIVSFPSGSHAMFTYFLAVGIILVISMITFAILMPETRGLTLRQAGERFRRVHNVQAY</sequence>
<name>A0AAD4PIE4_9MUSC</name>
<dbReference type="PANTHER" id="PTHR23529">
    <property type="entry name" value="GH19118P-RELATED"/>
    <property type="match status" value="1"/>
</dbReference>
<dbReference type="InterPro" id="IPR020846">
    <property type="entry name" value="MFS_dom"/>
</dbReference>
<evidence type="ECO:0000313" key="8">
    <source>
        <dbReference type="Proteomes" id="UP001200034"/>
    </source>
</evidence>
<feature type="transmembrane region" description="Helical" evidence="5">
    <location>
        <begin position="238"/>
        <end position="259"/>
    </location>
</feature>
<dbReference type="GO" id="GO:0016020">
    <property type="term" value="C:membrane"/>
    <property type="evidence" value="ECO:0007669"/>
    <property type="project" value="UniProtKB-SubCell"/>
</dbReference>